<organism evidence="2 3">
    <name type="scientific">Citricoccus parietis</name>
    <dbReference type="NCBI Taxonomy" id="592307"/>
    <lineage>
        <taxon>Bacteria</taxon>
        <taxon>Bacillati</taxon>
        <taxon>Actinomycetota</taxon>
        <taxon>Actinomycetes</taxon>
        <taxon>Micrococcales</taxon>
        <taxon>Micrococcaceae</taxon>
        <taxon>Citricoccus</taxon>
    </lineage>
</organism>
<reference evidence="2 3" key="1">
    <citation type="submission" date="2024-09" db="EMBL/GenBank/DDBJ databases">
        <authorList>
            <person name="Sun Q."/>
            <person name="Mori K."/>
        </authorList>
    </citation>
    <scope>NUCLEOTIDE SEQUENCE [LARGE SCALE GENOMIC DNA]</scope>
    <source>
        <strain evidence="2 3">CCM 7609</strain>
    </source>
</reference>
<protein>
    <submittedName>
        <fullName evidence="2">Uncharacterized protein</fullName>
    </submittedName>
</protein>
<name>A0ABV5G247_9MICC</name>
<evidence type="ECO:0000313" key="2">
    <source>
        <dbReference type="EMBL" id="MFB9072999.1"/>
    </source>
</evidence>
<gene>
    <name evidence="2" type="ORF">ACFFX0_18045</name>
</gene>
<feature type="compositionally biased region" description="Gly residues" evidence="1">
    <location>
        <begin position="14"/>
        <end position="28"/>
    </location>
</feature>
<comment type="caution">
    <text evidence="2">The sequence shown here is derived from an EMBL/GenBank/DDBJ whole genome shotgun (WGS) entry which is preliminary data.</text>
</comment>
<proteinExistence type="predicted"/>
<evidence type="ECO:0000313" key="3">
    <source>
        <dbReference type="Proteomes" id="UP001589575"/>
    </source>
</evidence>
<dbReference type="EMBL" id="JBHMFI010000001">
    <property type="protein sequence ID" value="MFB9072999.1"/>
    <property type="molecule type" value="Genomic_DNA"/>
</dbReference>
<feature type="compositionally biased region" description="Basic and acidic residues" evidence="1">
    <location>
        <begin position="1"/>
        <end position="11"/>
    </location>
</feature>
<evidence type="ECO:0000256" key="1">
    <source>
        <dbReference type="SAM" id="MobiDB-lite"/>
    </source>
</evidence>
<keyword evidence="3" id="KW-1185">Reference proteome</keyword>
<feature type="region of interest" description="Disordered" evidence="1">
    <location>
        <begin position="1"/>
        <end position="33"/>
    </location>
</feature>
<dbReference type="Proteomes" id="UP001589575">
    <property type="component" value="Unassembled WGS sequence"/>
</dbReference>
<sequence length="160" mass="16535">MQPDDPQDRVHPAVGGGGRSGPGLGQGCGAHRDSFGVSAAVSPTVSVGREPIAATRSWSPTGPISRCCSAAAAARPASGCPARVTEDSPPIRRECRMLLPSVSCPTAAAGPEREKAALRAESASASIRIRPSSITRTFSSRSAASSMRWVDMMMVRGCSR</sequence>
<accession>A0ABV5G247</accession>